<dbReference type="GO" id="GO:0004222">
    <property type="term" value="F:metalloendopeptidase activity"/>
    <property type="evidence" value="ECO:0007669"/>
    <property type="project" value="InterPro"/>
</dbReference>
<evidence type="ECO:0000256" key="5">
    <source>
        <dbReference type="ARBA" id="ARBA00022670"/>
    </source>
</evidence>
<dbReference type="InterPro" id="IPR027268">
    <property type="entry name" value="Peptidase_M4/M1_CTD_sf"/>
</dbReference>
<keyword evidence="4" id="KW-0964">Secreted</keyword>
<dbReference type="SUPFAM" id="SSF55486">
    <property type="entry name" value="Metalloproteases ('zincins'), catalytic domain"/>
    <property type="match status" value="1"/>
</dbReference>
<dbReference type="Proteomes" id="UP000783863">
    <property type="component" value="Unassembled WGS sequence"/>
</dbReference>
<gene>
    <name evidence="12" type="ORF">EGD98_04620</name>
</gene>
<keyword evidence="7" id="KW-0378">Hydrolase</keyword>
<evidence type="ECO:0000256" key="7">
    <source>
        <dbReference type="ARBA" id="ARBA00022801"/>
    </source>
</evidence>
<dbReference type="InterPro" id="IPR050371">
    <property type="entry name" value="Fungal_virulence_M36"/>
</dbReference>
<name>A0A8J8C8A8_9EURY</name>
<dbReference type="RefSeq" id="WP_220587180.1">
    <property type="nucleotide sequence ID" value="NZ_RKLQ01000001.1"/>
</dbReference>
<dbReference type="PRINTS" id="PR00999">
    <property type="entry name" value="FUNGALYSIN"/>
</dbReference>
<comment type="subcellular location">
    <subcellularLocation>
        <location evidence="2">Secreted</location>
    </subcellularLocation>
</comment>
<dbReference type="Gene3D" id="3.10.170.10">
    <property type="match status" value="1"/>
</dbReference>
<evidence type="ECO:0000256" key="3">
    <source>
        <dbReference type="ARBA" id="ARBA00006006"/>
    </source>
</evidence>
<evidence type="ECO:0000256" key="8">
    <source>
        <dbReference type="ARBA" id="ARBA00022833"/>
    </source>
</evidence>
<proteinExistence type="inferred from homology"/>
<feature type="region of interest" description="Disordered" evidence="11">
    <location>
        <begin position="1"/>
        <end position="66"/>
    </location>
</feature>
<feature type="region of interest" description="Disordered" evidence="11">
    <location>
        <begin position="644"/>
        <end position="681"/>
    </location>
</feature>
<evidence type="ECO:0000313" key="12">
    <source>
        <dbReference type="EMBL" id="MBX0302954.1"/>
    </source>
</evidence>
<protein>
    <submittedName>
        <fullName evidence="12">M36 family metallopeptidase</fullName>
    </submittedName>
</protein>
<keyword evidence="10" id="KW-0865">Zymogen</keyword>
<evidence type="ECO:0000313" key="13">
    <source>
        <dbReference type="Proteomes" id="UP000783863"/>
    </source>
</evidence>
<dbReference type="PANTHER" id="PTHR33478">
    <property type="entry name" value="EXTRACELLULAR METALLOPROTEINASE MEP"/>
    <property type="match status" value="1"/>
</dbReference>
<sequence>MILRELDQRKQREVTETETREQRLQERATAVSDDSLPEDHRIEIDRFDSTSGTAAEVTSSDAPSADGDYVDRAVAHIKQISPALGLVDEPDQQPVEYLADSGYQRTTSNGVAVKLQPAYRGRKIFEANQTVQFAPDGRIQKVVNRGVPLPKLDDSEPTIRAEEAVMQAAEYAATQQPETEEMTDQFGEPLEQVPIDLEGFEPTVLATFPDIHERPTVLAAGPFGAPFKARQIWFPLSPEDVRLAWDIELTMPDGFQRYLVMVDAADGSVLYVRPLTQHTAARGNVCPEDGSDQREMRPFPQSADAYPVGATDGSDELTFPEWVDDDATEGINAVVRPQRNPEWVFGALGSPYEGEFDGDTVVFDPVAERGEEQGLLNAFYFTNVMHDVFYLLGFQEDDGNFQRRNFDRGGNPSDAVDVRYVPGAVQGVATMGTPVDGQQPRMNLGLVRRTGRHTALDSSVVYHEYAHGVTNRLVGGPMNSRALLEPQSRGQGEGWSDYVACSINDSVVVGDWVVDDPSGIRRHPYDESFPDGFDDLGTEPYTGPHAIGTVWCAALMKLNREIGVADAMQLVVDALKLTPSNPSMLDSRDAILSEVANKRQSGQYDQKRADAVEVAVWRSFATYGMGPDATCLGPSLEGIEADYSVEPGRQPTPEAEPAESETATDEPTGGPVATGANVPQNVVGMTPTPSGGGFYLVDSDGTVYAFGDAQFHGSLDEQVDSPVVDIEATTSGEGYWLVLGDGGVRAFGDAPDFEAPTPAGVSD</sequence>
<dbReference type="PANTHER" id="PTHR33478:SF1">
    <property type="entry name" value="EXTRACELLULAR METALLOPROTEINASE MEP"/>
    <property type="match status" value="1"/>
</dbReference>
<evidence type="ECO:0000256" key="9">
    <source>
        <dbReference type="ARBA" id="ARBA00023049"/>
    </source>
</evidence>
<feature type="compositionally biased region" description="Polar residues" evidence="11">
    <location>
        <begin position="49"/>
        <end position="62"/>
    </location>
</feature>
<dbReference type="InterPro" id="IPR001842">
    <property type="entry name" value="Peptidase_M36"/>
</dbReference>
<feature type="compositionally biased region" description="Basic and acidic residues" evidence="11">
    <location>
        <begin position="37"/>
        <end position="48"/>
    </location>
</feature>
<keyword evidence="13" id="KW-1185">Reference proteome</keyword>
<accession>A0A8J8C8A8</accession>
<keyword evidence="9" id="KW-0482">Metalloprotease</keyword>
<evidence type="ECO:0000256" key="1">
    <source>
        <dbReference type="ARBA" id="ARBA00001947"/>
    </source>
</evidence>
<feature type="compositionally biased region" description="Basic and acidic residues" evidence="11">
    <location>
        <begin position="1"/>
        <end position="26"/>
    </location>
</feature>
<keyword evidence="8" id="KW-0862">Zinc</keyword>
<dbReference type="GO" id="GO:0006508">
    <property type="term" value="P:proteolysis"/>
    <property type="evidence" value="ECO:0007669"/>
    <property type="project" value="UniProtKB-KW"/>
</dbReference>
<evidence type="ECO:0000256" key="10">
    <source>
        <dbReference type="ARBA" id="ARBA00023145"/>
    </source>
</evidence>
<comment type="cofactor">
    <cofactor evidence="1">
        <name>Zn(2+)</name>
        <dbReference type="ChEBI" id="CHEBI:29105"/>
    </cofactor>
</comment>
<dbReference type="GO" id="GO:0008270">
    <property type="term" value="F:zinc ion binding"/>
    <property type="evidence" value="ECO:0007669"/>
    <property type="project" value="InterPro"/>
</dbReference>
<comment type="caution">
    <text evidence="12">The sequence shown here is derived from an EMBL/GenBank/DDBJ whole genome shotgun (WGS) entry which is preliminary data.</text>
</comment>
<organism evidence="12 13">
    <name type="scientific">Haloarcula salinisoli</name>
    <dbReference type="NCBI Taxonomy" id="2487746"/>
    <lineage>
        <taxon>Archaea</taxon>
        <taxon>Methanobacteriati</taxon>
        <taxon>Methanobacteriota</taxon>
        <taxon>Stenosarchaea group</taxon>
        <taxon>Halobacteria</taxon>
        <taxon>Halobacteriales</taxon>
        <taxon>Haloarculaceae</taxon>
        <taxon>Haloarcula</taxon>
    </lineage>
</organism>
<comment type="similarity">
    <text evidence="3">Belongs to the peptidase M36 family.</text>
</comment>
<dbReference type="Pfam" id="PF02128">
    <property type="entry name" value="Peptidase_M36"/>
    <property type="match status" value="1"/>
</dbReference>
<evidence type="ECO:0000256" key="6">
    <source>
        <dbReference type="ARBA" id="ARBA00022723"/>
    </source>
</evidence>
<keyword evidence="6" id="KW-0479">Metal-binding</keyword>
<dbReference type="Gene3D" id="1.10.390.10">
    <property type="entry name" value="Neutral Protease Domain 2"/>
    <property type="match status" value="1"/>
</dbReference>
<dbReference type="EMBL" id="RKLQ01000001">
    <property type="protein sequence ID" value="MBX0302954.1"/>
    <property type="molecule type" value="Genomic_DNA"/>
</dbReference>
<evidence type="ECO:0000256" key="2">
    <source>
        <dbReference type="ARBA" id="ARBA00004613"/>
    </source>
</evidence>
<reference evidence="12" key="1">
    <citation type="submission" date="2021-06" db="EMBL/GenBank/DDBJ databases">
        <title>Halomicroarcula sp. F24A a new haloarchaeum isolated from saline soil.</title>
        <authorList>
            <person name="Duran-Viseras A."/>
            <person name="Sanchez-Porro C."/>
            <person name="Ventosa A."/>
        </authorList>
    </citation>
    <scope>NUCLEOTIDE SEQUENCE</scope>
    <source>
        <strain evidence="12">F24A</strain>
    </source>
</reference>
<evidence type="ECO:0000256" key="11">
    <source>
        <dbReference type="SAM" id="MobiDB-lite"/>
    </source>
</evidence>
<dbReference type="AlphaFoldDB" id="A0A8J8C8A8"/>
<keyword evidence="5" id="KW-0645">Protease</keyword>
<evidence type="ECO:0000256" key="4">
    <source>
        <dbReference type="ARBA" id="ARBA00022525"/>
    </source>
</evidence>
<dbReference type="GO" id="GO:0005615">
    <property type="term" value="C:extracellular space"/>
    <property type="evidence" value="ECO:0007669"/>
    <property type="project" value="InterPro"/>
</dbReference>